<evidence type="ECO:0000313" key="3">
    <source>
        <dbReference type="EMBL" id="EFZ10917.1"/>
    </source>
</evidence>
<gene>
    <name evidence="3" type="ORF">SINV_01692</name>
</gene>
<feature type="non-terminal residue" evidence="3">
    <location>
        <position position="584"/>
    </location>
</feature>
<dbReference type="HOGENOM" id="CLU_467421_0_0_1"/>
<feature type="compositionally biased region" description="Acidic residues" evidence="2">
    <location>
        <begin position="388"/>
        <end position="400"/>
    </location>
</feature>
<reference evidence="3" key="1">
    <citation type="journal article" date="2011" name="Proc. Natl. Acad. Sci. U.S.A.">
        <title>The genome of the fire ant Solenopsis invicta.</title>
        <authorList>
            <person name="Wurm Y."/>
            <person name="Wang J."/>
            <person name="Riba-Grognuz O."/>
            <person name="Corona M."/>
            <person name="Nygaard S."/>
            <person name="Hunt B.G."/>
            <person name="Ingram K.K."/>
            <person name="Falquet L."/>
            <person name="Nipitwattanaphon M."/>
            <person name="Gotzek D."/>
            <person name="Dijkstra M.B."/>
            <person name="Oettler J."/>
            <person name="Comtesse F."/>
            <person name="Shih C.J."/>
            <person name="Wu W.J."/>
            <person name="Yang C.C."/>
            <person name="Thomas J."/>
            <person name="Beaudoing E."/>
            <person name="Pradervand S."/>
            <person name="Flegel V."/>
            <person name="Cook E.D."/>
            <person name="Fabbretti R."/>
            <person name="Stockinger H."/>
            <person name="Long L."/>
            <person name="Farmerie W.G."/>
            <person name="Oakey J."/>
            <person name="Boomsma J.J."/>
            <person name="Pamilo P."/>
            <person name="Yi S.V."/>
            <person name="Heinze J."/>
            <person name="Goodisman M.A."/>
            <person name="Farinelli L."/>
            <person name="Harshman K."/>
            <person name="Hulo N."/>
            <person name="Cerutti L."/>
            <person name="Xenarios I."/>
            <person name="Shoemaker D."/>
            <person name="Keller L."/>
        </authorList>
    </citation>
    <scope>NUCLEOTIDE SEQUENCE [LARGE SCALE GENOMIC DNA]</scope>
</reference>
<evidence type="ECO:0000256" key="1">
    <source>
        <dbReference type="SAM" id="Coils"/>
    </source>
</evidence>
<feature type="coiled-coil region" evidence="1">
    <location>
        <begin position="35"/>
        <end position="65"/>
    </location>
</feature>
<protein>
    <submittedName>
        <fullName evidence="3">Uncharacterized protein</fullName>
    </submittedName>
</protein>
<sequence length="584" mass="65358">METRNFAKTMAKTALIEEELDAVRLAQDKHEKQLRDERKTKAAAIDRERMQLEKERRTLERTKEVNLTLASDFASRRPYSSVQPSLVFIRIAVPWHIACPSSATLGSAAFKLVRSASLGREEKVSVQTSPVGICGPLSIGPGTPPTGSITSRRVRPSLKPCGSERIAFTCIDSRYNLQADRGTRNTLSVCHWAPRCGPIDPYILGCRRGLPVPRGHILKLLRLSFLPPCLTYPTSTLDVTLLINKLRGRAYSAVEDEPCDTVAQLIDLLNGAFGSANTIAQYRGKLSTVYLKANKHILDYISRVKELRVAILNSERRAHGILSPQVVVEIDELTAKSFYADLPLRFRLQLEPEKQLCPFEAFVAVKIIAKRDELEIQRYENLQVESLSDSESDSESDEPLSDPANEPPLPNRAQIIDVRDSLQTRNDNIVIFTMLNGKPCDIRTRILQESNQLPRIEETMVGRAKVINLGKKNLIVLIIEDRVFATLQLETLKEVIGSFRDVVNELQLKTVSLAKGPVIDITRDTVRTLLAREFRDFPAKIIISVIDRLQPNTTHWRSVTLAGRAGTDATCVSAPYSDGYGNWE</sequence>
<feature type="region of interest" description="Disordered" evidence="2">
    <location>
        <begin position="385"/>
        <end position="411"/>
    </location>
</feature>
<keyword evidence="1" id="KW-0175">Coiled coil</keyword>
<evidence type="ECO:0000256" key="2">
    <source>
        <dbReference type="SAM" id="MobiDB-lite"/>
    </source>
</evidence>
<dbReference type="AlphaFoldDB" id="E9J8D5"/>
<organism>
    <name type="scientific">Solenopsis invicta</name>
    <name type="common">Red imported fire ant</name>
    <name type="synonym">Solenopsis wagneri</name>
    <dbReference type="NCBI Taxonomy" id="13686"/>
    <lineage>
        <taxon>Eukaryota</taxon>
        <taxon>Metazoa</taxon>
        <taxon>Ecdysozoa</taxon>
        <taxon>Arthropoda</taxon>
        <taxon>Hexapoda</taxon>
        <taxon>Insecta</taxon>
        <taxon>Pterygota</taxon>
        <taxon>Neoptera</taxon>
        <taxon>Endopterygota</taxon>
        <taxon>Hymenoptera</taxon>
        <taxon>Apocrita</taxon>
        <taxon>Aculeata</taxon>
        <taxon>Formicoidea</taxon>
        <taxon>Formicidae</taxon>
        <taxon>Myrmicinae</taxon>
        <taxon>Solenopsis</taxon>
    </lineage>
</organism>
<name>E9J8D5_SOLIN</name>
<dbReference type="EMBL" id="GL768987">
    <property type="protein sequence ID" value="EFZ10917.1"/>
    <property type="molecule type" value="Genomic_DNA"/>
</dbReference>
<proteinExistence type="predicted"/>
<accession>E9J8D5</accession>